<evidence type="ECO:0000256" key="3">
    <source>
        <dbReference type="ARBA" id="ARBA00012438"/>
    </source>
</evidence>
<evidence type="ECO:0000256" key="6">
    <source>
        <dbReference type="ARBA" id="ARBA00022741"/>
    </source>
</evidence>
<dbReference type="Proteomes" id="UP000061569">
    <property type="component" value="Chromosome"/>
</dbReference>
<evidence type="ECO:0000256" key="1">
    <source>
        <dbReference type="ARBA" id="ARBA00000085"/>
    </source>
</evidence>
<keyword evidence="7 11" id="KW-0418">Kinase</keyword>
<dbReference type="Gene3D" id="6.10.340.10">
    <property type="match status" value="1"/>
</dbReference>
<keyword evidence="5" id="KW-0808">Transferase</keyword>
<dbReference type="PANTHER" id="PTHR24421">
    <property type="entry name" value="NITRATE/NITRITE SENSOR PROTEIN NARX-RELATED"/>
    <property type="match status" value="1"/>
</dbReference>
<dbReference type="Pfam" id="PF02518">
    <property type="entry name" value="HATPase_c"/>
    <property type="match status" value="1"/>
</dbReference>
<dbReference type="SUPFAM" id="SSF55874">
    <property type="entry name" value="ATPase domain of HSP90 chaperone/DNA topoisomerase II/histidine kinase"/>
    <property type="match status" value="1"/>
</dbReference>
<dbReference type="PANTHER" id="PTHR24421:SF10">
    <property type="entry name" value="NITRATE_NITRITE SENSOR PROTEIN NARQ"/>
    <property type="match status" value="1"/>
</dbReference>
<dbReference type="OrthoDB" id="9797605at2"/>
<evidence type="ECO:0000256" key="9">
    <source>
        <dbReference type="ARBA" id="ARBA00023012"/>
    </source>
</evidence>
<dbReference type="CDD" id="cd16917">
    <property type="entry name" value="HATPase_UhpB-NarQ-NarX-like"/>
    <property type="match status" value="1"/>
</dbReference>
<keyword evidence="4" id="KW-0597">Phosphoprotein</keyword>
<dbReference type="PATRIC" id="fig|69.6.peg.4518"/>
<evidence type="ECO:0000256" key="7">
    <source>
        <dbReference type="ARBA" id="ARBA00022777"/>
    </source>
</evidence>
<dbReference type="STRING" id="69.GLE_4582"/>
<dbReference type="SMART" id="SM00387">
    <property type="entry name" value="HATPase_c"/>
    <property type="match status" value="1"/>
</dbReference>
<evidence type="ECO:0000256" key="4">
    <source>
        <dbReference type="ARBA" id="ARBA00022553"/>
    </source>
</evidence>
<dbReference type="Gene3D" id="1.20.5.1930">
    <property type="match status" value="1"/>
</dbReference>
<evidence type="ECO:0000313" key="11">
    <source>
        <dbReference type="EMBL" id="ALN59923.1"/>
    </source>
</evidence>
<dbReference type="Pfam" id="PF00672">
    <property type="entry name" value="HAMP"/>
    <property type="match status" value="1"/>
</dbReference>
<evidence type="ECO:0000256" key="8">
    <source>
        <dbReference type="ARBA" id="ARBA00022840"/>
    </source>
</evidence>
<dbReference type="SUPFAM" id="SSF158472">
    <property type="entry name" value="HAMP domain-like"/>
    <property type="match status" value="1"/>
</dbReference>
<dbReference type="KEGG" id="lez:GLE_4582"/>
<dbReference type="PROSITE" id="PS50885">
    <property type="entry name" value="HAMP"/>
    <property type="match status" value="1"/>
</dbReference>
<keyword evidence="6" id="KW-0547">Nucleotide-binding</keyword>
<evidence type="ECO:0000256" key="5">
    <source>
        <dbReference type="ARBA" id="ARBA00022679"/>
    </source>
</evidence>
<dbReference type="GO" id="GO:0016020">
    <property type="term" value="C:membrane"/>
    <property type="evidence" value="ECO:0007669"/>
    <property type="project" value="UniProtKB-SubCell"/>
</dbReference>
<keyword evidence="9" id="KW-0902">Two-component regulatory system</keyword>
<sequence length="506" mass="54384">MDETAARPTPAARAPTRRWWSGLFWKCLLSMLTACWISTILLSLLGVYLLRRELRDDMAPPALETSMRRELAQLGPMPDLAAVSPAQCQALLQGLLVRVVGMDTPKWMYSHSFAGGAADGRIAIRYRDRDGRVCLYPERPSAPLARALEQAGQDVAADGVAAARTLDRDGDWVSVAALPLAGAPGASLGVGQHAADTTATFLRMSSGESGDMVWLAFYLLVISAMASVAVATLLTRRIGHAEQVADSWAAGGLDARIHDRGRDEFGGLAHRFDRMADALGEVIQVRQQLAVSEERNRLARDLHDTAKQRSFALGLQLSVLDHLNGRDGEAGRDPRQGALIKAALGLTGQLQRDLADVIQRFTAPTVAEQGLRKALEDTFSHLLGGSGIEWRLLLDGVAERGVGAHHQHAGQLLLIATEAASNSLRHSGARRIEVVLNSADERYGWTIQDDGCGFAVNEHESTGMGLGNMRMRARTLPGGRFRIASSASGTVVTVSFTLPAPQGESA</sequence>
<dbReference type="GO" id="GO:0000155">
    <property type="term" value="F:phosphorelay sensor kinase activity"/>
    <property type="evidence" value="ECO:0007669"/>
    <property type="project" value="InterPro"/>
</dbReference>
<comment type="subcellular location">
    <subcellularLocation>
        <location evidence="2">Membrane</location>
    </subcellularLocation>
</comment>
<evidence type="ECO:0000259" key="10">
    <source>
        <dbReference type="PROSITE" id="PS50885"/>
    </source>
</evidence>
<dbReference type="EMBL" id="CP013140">
    <property type="protein sequence ID" value="ALN59923.1"/>
    <property type="molecule type" value="Genomic_DNA"/>
</dbReference>
<dbReference type="InterPro" id="IPR036890">
    <property type="entry name" value="HATPase_C_sf"/>
</dbReference>
<name>A0A0S2DNC5_LYSEN</name>
<dbReference type="CDD" id="cd06225">
    <property type="entry name" value="HAMP"/>
    <property type="match status" value="1"/>
</dbReference>
<gene>
    <name evidence="11" type="ORF">GLE_4582</name>
</gene>
<dbReference type="InterPro" id="IPR011712">
    <property type="entry name" value="Sig_transdc_His_kin_sub3_dim/P"/>
</dbReference>
<dbReference type="Pfam" id="PF07730">
    <property type="entry name" value="HisKA_3"/>
    <property type="match status" value="1"/>
</dbReference>
<accession>A0A0S2DNC5</accession>
<organism evidence="11 12">
    <name type="scientific">Lysobacter enzymogenes</name>
    <dbReference type="NCBI Taxonomy" id="69"/>
    <lineage>
        <taxon>Bacteria</taxon>
        <taxon>Pseudomonadati</taxon>
        <taxon>Pseudomonadota</taxon>
        <taxon>Gammaproteobacteria</taxon>
        <taxon>Lysobacterales</taxon>
        <taxon>Lysobacteraceae</taxon>
        <taxon>Lysobacter</taxon>
    </lineage>
</organism>
<dbReference type="InterPro" id="IPR003594">
    <property type="entry name" value="HATPase_dom"/>
</dbReference>
<dbReference type="Gene3D" id="3.30.565.10">
    <property type="entry name" value="Histidine kinase-like ATPase, C-terminal domain"/>
    <property type="match status" value="1"/>
</dbReference>
<feature type="domain" description="HAMP" evidence="10">
    <location>
        <begin position="232"/>
        <end position="284"/>
    </location>
</feature>
<dbReference type="GO" id="GO:0005524">
    <property type="term" value="F:ATP binding"/>
    <property type="evidence" value="ECO:0007669"/>
    <property type="project" value="UniProtKB-KW"/>
</dbReference>
<dbReference type="InterPro" id="IPR003660">
    <property type="entry name" value="HAMP_dom"/>
</dbReference>
<evidence type="ECO:0000256" key="2">
    <source>
        <dbReference type="ARBA" id="ARBA00004370"/>
    </source>
</evidence>
<dbReference type="EC" id="2.7.13.3" evidence="3"/>
<evidence type="ECO:0000313" key="12">
    <source>
        <dbReference type="Proteomes" id="UP000061569"/>
    </source>
</evidence>
<comment type="catalytic activity">
    <reaction evidence="1">
        <text>ATP + protein L-histidine = ADP + protein N-phospho-L-histidine.</text>
        <dbReference type="EC" id="2.7.13.3"/>
    </reaction>
</comment>
<proteinExistence type="predicted"/>
<reference evidence="11 12" key="1">
    <citation type="submission" date="2015-11" db="EMBL/GenBank/DDBJ databases">
        <title>Genome sequences of Lysobacter enzymogenes strain C3 and Lysobacter antibioticus ATCC 29479.</title>
        <authorList>
            <person name="Kobayashi D.Y."/>
        </authorList>
    </citation>
    <scope>NUCLEOTIDE SEQUENCE [LARGE SCALE GENOMIC DNA]</scope>
    <source>
        <strain evidence="11 12">C3</strain>
    </source>
</reference>
<dbReference type="RefSeq" id="WP_057949161.1">
    <property type="nucleotide sequence ID" value="NZ_CP067396.1"/>
</dbReference>
<dbReference type="AlphaFoldDB" id="A0A0S2DNC5"/>
<dbReference type="InterPro" id="IPR050482">
    <property type="entry name" value="Sensor_HK_TwoCompSys"/>
</dbReference>
<keyword evidence="8" id="KW-0067">ATP-binding</keyword>
<protein>
    <recommendedName>
        <fullName evidence="3">histidine kinase</fullName>
        <ecNumber evidence="3">2.7.13.3</ecNumber>
    </recommendedName>
</protein>
<dbReference type="GO" id="GO:0046983">
    <property type="term" value="F:protein dimerization activity"/>
    <property type="evidence" value="ECO:0007669"/>
    <property type="project" value="InterPro"/>
</dbReference>
<dbReference type="SMART" id="SM00304">
    <property type="entry name" value="HAMP"/>
    <property type="match status" value="1"/>
</dbReference>